<dbReference type="GO" id="GO:0031388">
    <property type="term" value="P:organic acid phosphorylation"/>
    <property type="evidence" value="ECO:0007669"/>
    <property type="project" value="InterPro"/>
</dbReference>
<dbReference type="PANTHER" id="PTHR21599:SF0">
    <property type="entry name" value="GLYCERATE KINASE"/>
    <property type="match status" value="1"/>
</dbReference>
<dbReference type="SUPFAM" id="SSF110738">
    <property type="entry name" value="Glycerate kinase I"/>
    <property type="match status" value="1"/>
</dbReference>
<accession>A0A5C4U5M2</accession>
<sequence>MPSDVFTPNPPANPLNVLIAPTDLGALSATEVAQHVGSGVTSVIRDAQVSIAPISAGGPGTAALFDGSTITCPTVTASGRLTEATYVLSGDTAIIDAATCLGEEELTPGTADSYGLGVLIADAQTRGASRALIALNGCTVDDGGAGILVALAAPPLDAAGHTLPKGGKALERVADFDTAKVNVPAGAMDWMFVGGQPFAEAPGMEQLRAFTGVGESTPNLAIAPTWLSTVFHAGPEHVTLLTVDELVAGLDVSALLADSPNLAISTGGAAEALRRSAPESTTVAGINLPEATPQALEEAGAQVAADYLRISTDQG</sequence>
<dbReference type="Pfam" id="PF02595">
    <property type="entry name" value="Gly_kinase"/>
    <property type="match status" value="1"/>
</dbReference>
<comment type="caution">
    <text evidence="1">The sequence shown here is derived from an EMBL/GenBank/DDBJ whole genome shotgun (WGS) entry which is preliminary data.</text>
</comment>
<dbReference type="PANTHER" id="PTHR21599">
    <property type="entry name" value="GLYCERATE KINASE"/>
    <property type="match status" value="1"/>
</dbReference>
<keyword evidence="1" id="KW-0808">Transferase</keyword>
<dbReference type="AlphaFoldDB" id="A0A5C4U5M2"/>
<dbReference type="OrthoDB" id="9774290at2"/>
<dbReference type="RefSeq" id="WP_139465019.1">
    <property type="nucleotide sequence ID" value="NZ_VDHJ01000003.1"/>
</dbReference>
<dbReference type="Gene3D" id="3.90.1510.10">
    <property type="entry name" value="Glycerate kinase, domain 2"/>
    <property type="match status" value="1"/>
</dbReference>
<name>A0A5C4U5M2_9CORY</name>
<keyword evidence="2" id="KW-1185">Reference proteome</keyword>
<dbReference type="InterPro" id="IPR004381">
    <property type="entry name" value="Glycerate_kinase"/>
</dbReference>
<dbReference type="InterPro" id="IPR036129">
    <property type="entry name" value="Glycerate_kinase_sf"/>
</dbReference>
<proteinExistence type="predicted"/>
<dbReference type="GO" id="GO:0008887">
    <property type="term" value="F:glycerate kinase activity"/>
    <property type="evidence" value="ECO:0007669"/>
    <property type="project" value="InterPro"/>
</dbReference>
<evidence type="ECO:0000313" key="2">
    <source>
        <dbReference type="Proteomes" id="UP000312032"/>
    </source>
</evidence>
<keyword evidence="1" id="KW-0418">Kinase</keyword>
<organism evidence="1 2">
    <name type="scientific">Corynebacterium tapiri</name>
    <dbReference type="NCBI Taxonomy" id="1448266"/>
    <lineage>
        <taxon>Bacteria</taxon>
        <taxon>Bacillati</taxon>
        <taxon>Actinomycetota</taxon>
        <taxon>Actinomycetes</taxon>
        <taxon>Mycobacteriales</taxon>
        <taxon>Corynebacteriaceae</taxon>
        <taxon>Corynebacterium</taxon>
    </lineage>
</organism>
<protein>
    <submittedName>
        <fullName evidence="1">Glycerate kinase</fullName>
    </submittedName>
</protein>
<dbReference type="InterPro" id="IPR018193">
    <property type="entry name" value="Glyc_kinase_flavodox-like_fold"/>
</dbReference>
<evidence type="ECO:0000313" key="1">
    <source>
        <dbReference type="EMBL" id="TNL99343.1"/>
    </source>
</evidence>
<dbReference type="EMBL" id="VDHJ01000003">
    <property type="protein sequence ID" value="TNL99343.1"/>
    <property type="molecule type" value="Genomic_DNA"/>
</dbReference>
<gene>
    <name evidence="1" type="ORF">FHE74_03015</name>
</gene>
<reference evidence="1 2" key="1">
    <citation type="submission" date="2019-06" db="EMBL/GenBank/DDBJ databases">
        <authorList>
            <person name="Li J."/>
        </authorList>
    </citation>
    <scope>NUCLEOTIDE SEQUENCE [LARGE SCALE GENOMIC DNA]</scope>
    <source>
        <strain evidence="1 2">LMG 28165</strain>
    </source>
</reference>
<dbReference type="Proteomes" id="UP000312032">
    <property type="component" value="Unassembled WGS sequence"/>
</dbReference>